<evidence type="ECO:0000256" key="8">
    <source>
        <dbReference type="SAM" id="Phobius"/>
    </source>
</evidence>
<dbReference type="OrthoDB" id="18585at2759"/>
<evidence type="ECO:0000256" key="6">
    <source>
        <dbReference type="ARBA" id="ARBA00023136"/>
    </source>
</evidence>
<feature type="non-terminal residue" evidence="9">
    <location>
        <position position="559"/>
    </location>
</feature>
<accession>A0A8J9YF83</accession>
<evidence type="ECO:0008006" key="11">
    <source>
        <dbReference type="Google" id="ProtNLM"/>
    </source>
</evidence>
<keyword evidence="5 8" id="KW-1133">Transmembrane helix</keyword>
<evidence type="ECO:0000256" key="3">
    <source>
        <dbReference type="ARBA" id="ARBA00022475"/>
    </source>
</evidence>
<evidence type="ECO:0000313" key="10">
    <source>
        <dbReference type="Proteomes" id="UP000838878"/>
    </source>
</evidence>
<reference evidence="9" key="1">
    <citation type="submission" date="2021-12" db="EMBL/GenBank/DDBJ databases">
        <authorList>
            <person name="Martin H S."/>
        </authorList>
    </citation>
    <scope>NUCLEOTIDE SEQUENCE</scope>
</reference>
<feature type="transmembrane region" description="Helical" evidence="8">
    <location>
        <begin position="460"/>
        <end position="487"/>
    </location>
</feature>
<proteinExistence type="inferred from homology"/>
<sequence length="559" mass="63956">MVLSAKKTIQHVPSKGKMSIRKIQNFTVQKRQSVIKAVYGVFLVLLSIVLAIVDPVNIFTTWFVDVQEGKFVYNMWENPTYEVFSEVYILNYTNTEEFLRGDSKQLELEEIGPFKFKEMRTNENMKIDKERGVMTMNPKVRLEFLPEESIAHYKDVKVTVPSIALIAISTLLADNMGYFANVGAYYSISALGSKLFMNMTAEELLWGYDDPLVTLASKLLPGWIDFGKIGIMDRFYAQREEEVEVELRNISRRFSINTWNKSPGLVEQGYQTWNTSNLCNRVAGTYEGLMMPSNLNKDLEIPVFRKQACRVYPFKFQQEMTRDEGYNYYRYTMEDSAFNKTSRYACPCENNCLPDGFVDISSCYYGFPIALSKPHFLDTDPEQQAYFKGFKQNPVKHMSTLDLEPKIGAPVAVKINIQVNIAVRMSSGNPITRPIKDKVMPILWLSLYCKQPPPEVTKLLFLRLVIAPPLMITLEVVLFVIGLGLGVQGFHRIWKPKYKLVPSKEEPTRKKSVERRKSSVIINAADNSGYIDDQELAKEAVALLAITEEDTEMPDLLMS</sequence>
<dbReference type="GO" id="GO:0005044">
    <property type="term" value="F:scavenger receptor activity"/>
    <property type="evidence" value="ECO:0007669"/>
    <property type="project" value="TreeGrafter"/>
</dbReference>
<evidence type="ECO:0000256" key="1">
    <source>
        <dbReference type="ARBA" id="ARBA00004236"/>
    </source>
</evidence>
<gene>
    <name evidence="9" type="ORF">BINO364_LOCUS9795</name>
</gene>
<dbReference type="Proteomes" id="UP000838878">
    <property type="component" value="Chromosome 4"/>
</dbReference>
<protein>
    <recommendedName>
        <fullName evidence="11">Scavenger receptor class B member 1</fullName>
    </recommendedName>
</protein>
<evidence type="ECO:0000313" key="9">
    <source>
        <dbReference type="EMBL" id="CAH0724036.1"/>
    </source>
</evidence>
<organism evidence="9 10">
    <name type="scientific">Brenthis ino</name>
    <name type="common">lesser marbled fritillary</name>
    <dbReference type="NCBI Taxonomy" id="405034"/>
    <lineage>
        <taxon>Eukaryota</taxon>
        <taxon>Metazoa</taxon>
        <taxon>Ecdysozoa</taxon>
        <taxon>Arthropoda</taxon>
        <taxon>Hexapoda</taxon>
        <taxon>Insecta</taxon>
        <taxon>Pterygota</taxon>
        <taxon>Neoptera</taxon>
        <taxon>Endopterygota</taxon>
        <taxon>Lepidoptera</taxon>
        <taxon>Glossata</taxon>
        <taxon>Ditrysia</taxon>
        <taxon>Papilionoidea</taxon>
        <taxon>Nymphalidae</taxon>
        <taxon>Heliconiinae</taxon>
        <taxon>Argynnini</taxon>
        <taxon>Brenthis</taxon>
    </lineage>
</organism>
<dbReference type="PANTHER" id="PTHR11923">
    <property type="entry name" value="SCAVENGER RECEPTOR CLASS B TYPE-1 SR-B1"/>
    <property type="match status" value="1"/>
</dbReference>
<dbReference type="EMBL" id="OV170224">
    <property type="protein sequence ID" value="CAH0724036.1"/>
    <property type="molecule type" value="Genomic_DNA"/>
</dbReference>
<comment type="similarity">
    <text evidence="2">Belongs to the CD36 family.</text>
</comment>
<dbReference type="Pfam" id="PF01130">
    <property type="entry name" value="CD36"/>
    <property type="match status" value="1"/>
</dbReference>
<keyword evidence="4 8" id="KW-0812">Transmembrane</keyword>
<evidence type="ECO:0000256" key="7">
    <source>
        <dbReference type="ARBA" id="ARBA00023180"/>
    </source>
</evidence>
<evidence type="ECO:0000256" key="2">
    <source>
        <dbReference type="ARBA" id="ARBA00010532"/>
    </source>
</evidence>
<feature type="transmembrane region" description="Helical" evidence="8">
    <location>
        <begin position="34"/>
        <end position="53"/>
    </location>
</feature>
<evidence type="ECO:0000256" key="4">
    <source>
        <dbReference type="ARBA" id="ARBA00022692"/>
    </source>
</evidence>
<keyword evidence="3" id="KW-1003">Cell membrane</keyword>
<name>A0A8J9YF83_9NEOP</name>
<evidence type="ECO:0000256" key="5">
    <source>
        <dbReference type="ARBA" id="ARBA00022989"/>
    </source>
</evidence>
<dbReference type="PANTHER" id="PTHR11923:SF104">
    <property type="entry name" value="FI07620P"/>
    <property type="match status" value="1"/>
</dbReference>
<keyword evidence="7" id="KW-0325">Glycoprotein</keyword>
<dbReference type="GO" id="GO:0005886">
    <property type="term" value="C:plasma membrane"/>
    <property type="evidence" value="ECO:0007669"/>
    <property type="project" value="UniProtKB-SubCell"/>
</dbReference>
<keyword evidence="10" id="KW-1185">Reference proteome</keyword>
<comment type="subcellular location">
    <subcellularLocation>
        <location evidence="1">Cell membrane</location>
    </subcellularLocation>
</comment>
<dbReference type="PRINTS" id="PR01609">
    <property type="entry name" value="CD36FAMILY"/>
</dbReference>
<keyword evidence="6 8" id="KW-0472">Membrane</keyword>
<dbReference type="AlphaFoldDB" id="A0A8J9YF83"/>
<dbReference type="InterPro" id="IPR002159">
    <property type="entry name" value="CD36_fam"/>
</dbReference>
<dbReference type="GO" id="GO:0005737">
    <property type="term" value="C:cytoplasm"/>
    <property type="evidence" value="ECO:0007669"/>
    <property type="project" value="TreeGrafter"/>
</dbReference>